<keyword evidence="2" id="KW-0808">Transferase</keyword>
<dbReference type="Gene3D" id="3.30.460.10">
    <property type="entry name" value="Beta Polymerase, domain 2"/>
    <property type="match status" value="1"/>
</dbReference>
<comment type="caution">
    <text evidence="2">The sequence shown here is derived from an EMBL/GenBank/DDBJ whole genome shotgun (WGS) entry which is preliminary data.</text>
</comment>
<accession>A0A0W1A999</accession>
<dbReference type="Pfam" id="PF13302">
    <property type="entry name" value="Acetyltransf_3"/>
    <property type="match status" value="1"/>
</dbReference>
<proteinExistence type="predicted"/>
<dbReference type="AlphaFoldDB" id="A0A0W1A999"/>
<dbReference type="InterPro" id="IPR000182">
    <property type="entry name" value="GNAT_dom"/>
</dbReference>
<dbReference type="Gene3D" id="3.40.630.30">
    <property type="match status" value="1"/>
</dbReference>
<dbReference type="SUPFAM" id="SSF55729">
    <property type="entry name" value="Acyl-CoA N-acyltransferases (Nat)"/>
    <property type="match status" value="1"/>
</dbReference>
<keyword evidence="3" id="KW-1185">Reference proteome</keyword>
<name>A0A0W1A999_9GAMM</name>
<dbReference type="PANTHER" id="PTHR34822:SF1">
    <property type="entry name" value="GRPB FAMILY PROTEIN"/>
    <property type="match status" value="1"/>
</dbReference>
<protein>
    <submittedName>
        <fullName evidence="2">Multifunctional nucleotidyltransferase/glutamate rich protein GrpB/ribosomal protein alanine acetyltransferase</fullName>
    </submittedName>
</protein>
<sequence>MITLLPYNPEWQAAFAIEKQQLLQLDIKNIIQVEHIGSTAIPGICAKPVIDILIGVKCLREFTSEDIQKIESLGYRYNQVFESVFPHRRYFQKDNEHGERTHQIHLVNYPSSWYAKHLLFRNYLCAYPNIANEYEALKLNLIKIHDNTIDYANAKNEFCQDIGEKAFLHFGINKPFIETVRLIAFIPQLACHDDYTIMLANPEFIQCYGVSYDEHQALCRLESDMNHYNQHGFAPWMWYDKETHSFVGRGGLKTFIFDGKEEVELTYQIVQTHWGKGLALEMGRASLDYAEKHLNLASTICFTAYNNYPSLRVMEKLGFKFEFDFEHAGITHKFHRKPTIKKL</sequence>
<dbReference type="GO" id="GO:0016747">
    <property type="term" value="F:acyltransferase activity, transferring groups other than amino-acyl groups"/>
    <property type="evidence" value="ECO:0007669"/>
    <property type="project" value="InterPro"/>
</dbReference>
<organism evidence="2 3">
    <name type="scientific">Legionella worsleiensis</name>
    <dbReference type="NCBI Taxonomy" id="45076"/>
    <lineage>
        <taxon>Bacteria</taxon>
        <taxon>Pseudomonadati</taxon>
        <taxon>Pseudomonadota</taxon>
        <taxon>Gammaproteobacteria</taxon>
        <taxon>Legionellales</taxon>
        <taxon>Legionellaceae</taxon>
        <taxon>Legionella</taxon>
    </lineage>
</organism>
<dbReference type="PANTHER" id="PTHR34822">
    <property type="entry name" value="GRPB DOMAIN PROTEIN (AFU_ORTHOLOGUE AFUA_1G01530)"/>
    <property type="match status" value="1"/>
</dbReference>
<dbReference type="GO" id="GO:0005840">
    <property type="term" value="C:ribosome"/>
    <property type="evidence" value="ECO:0007669"/>
    <property type="project" value="UniProtKB-KW"/>
</dbReference>
<dbReference type="EMBL" id="LNZC01000022">
    <property type="protein sequence ID" value="KTD77901.1"/>
    <property type="molecule type" value="Genomic_DNA"/>
</dbReference>
<dbReference type="RefSeq" id="WP_058493570.1">
    <property type="nucleotide sequence ID" value="NZ_LNZC01000022.1"/>
</dbReference>
<dbReference type="InterPro" id="IPR016181">
    <property type="entry name" value="Acyl_CoA_acyltransferase"/>
</dbReference>
<dbReference type="InterPro" id="IPR043519">
    <property type="entry name" value="NT_sf"/>
</dbReference>
<feature type="domain" description="N-acetyltransferase" evidence="1">
    <location>
        <begin position="193"/>
        <end position="320"/>
    </location>
</feature>
<gene>
    <name evidence="2" type="ORF">Lwor_1783</name>
</gene>
<dbReference type="Proteomes" id="UP000054662">
    <property type="component" value="Unassembled WGS sequence"/>
</dbReference>
<dbReference type="STRING" id="45076.Lwor_1783"/>
<dbReference type="PATRIC" id="fig|45076.6.peg.1937"/>
<dbReference type="InterPro" id="IPR007344">
    <property type="entry name" value="GrpB/CoaE"/>
</dbReference>
<dbReference type="SUPFAM" id="SSF81301">
    <property type="entry name" value="Nucleotidyltransferase"/>
    <property type="match status" value="1"/>
</dbReference>
<evidence type="ECO:0000313" key="2">
    <source>
        <dbReference type="EMBL" id="KTD77901.1"/>
    </source>
</evidence>
<keyword evidence="2" id="KW-0687">Ribonucleoprotein</keyword>
<dbReference type="Pfam" id="PF04229">
    <property type="entry name" value="GrpB"/>
    <property type="match status" value="1"/>
</dbReference>
<evidence type="ECO:0000313" key="3">
    <source>
        <dbReference type="Proteomes" id="UP000054662"/>
    </source>
</evidence>
<evidence type="ECO:0000259" key="1">
    <source>
        <dbReference type="Pfam" id="PF13302"/>
    </source>
</evidence>
<reference evidence="2 3" key="1">
    <citation type="submission" date="2015-11" db="EMBL/GenBank/DDBJ databases">
        <title>Genomic analysis of 38 Legionella species identifies large and diverse effector repertoires.</title>
        <authorList>
            <person name="Burstein D."/>
            <person name="Amaro F."/>
            <person name="Zusman T."/>
            <person name="Lifshitz Z."/>
            <person name="Cohen O."/>
            <person name="Gilbert J.A."/>
            <person name="Pupko T."/>
            <person name="Shuman H.A."/>
            <person name="Segal G."/>
        </authorList>
    </citation>
    <scope>NUCLEOTIDE SEQUENCE [LARGE SCALE GENOMIC DNA]</scope>
    <source>
        <strain evidence="2 3">ATCC 49508</strain>
    </source>
</reference>
<keyword evidence="2" id="KW-0689">Ribosomal protein</keyword>